<keyword evidence="2" id="KW-0812">Transmembrane</keyword>
<evidence type="ECO:0000256" key="2">
    <source>
        <dbReference type="SAM" id="Phobius"/>
    </source>
</evidence>
<keyword evidence="4" id="KW-1185">Reference proteome</keyword>
<dbReference type="RefSeq" id="WP_247245812.1">
    <property type="nucleotide sequence ID" value="NZ_JALJRA010000020.1"/>
</dbReference>
<feature type="region of interest" description="Disordered" evidence="1">
    <location>
        <begin position="72"/>
        <end position="91"/>
    </location>
</feature>
<accession>A0ABV2HC20</accession>
<comment type="caution">
    <text evidence="3">The sequence shown here is derived from an EMBL/GenBank/DDBJ whole genome shotgun (WGS) entry which is preliminary data.</text>
</comment>
<evidence type="ECO:0000256" key="1">
    <source>
        <dbReference type="SAM" id="MobiDB-lite"/>
    </source>
</evidence>
<gene>
    <name evidence="3" type="ORF">ABID21_004220</name>
</gene>
<dbReference type="EMBL" id="JBEPLJ010000019">
    <property type="protein sequence ID" value="MET3588087.1"/>
    <property type="molecule type" value="Genomic_DNA"/>
</dbReference>
<proteinExistence type="predicted"/>
<dbReference type="Proteomes" id="UP001549031">
    <property type="component" value="Unassembled WGS sequence"/>
</dbReference>
<evidence type="ECO:0000313" key="3">
    <source>
        <dbReference type="EMBL" id="MET3588087.1"/>
    </source>
</evidence>
<dbReference type="Pfam" id="PF19495">
    <property type="entry name" value="DUF6030"/>
    <property type="match status" value="1"/>
</dbReference>
<feature type="transmembrane region" description="Helical" evidence="2">
    <location>
        <begin position="12"/>
        <end position="36"/>
    </location>
</feature>
<evidence type="ECO:0000313" key="4">
    <source>
        <dbReference type="Proteomes" id="UP001549031"/>
    </source>
</evidence>
<organism evidence="3 4">
    <name type="scientific">Pseudorhizobium tarimense</name>
    <dbReference type="NCBI Taxonomy" id="1079109"/>
    <lineage>
        <taxon>Bacteria</taxon>
        <taxon>Pseudomonadati</taxon>
        <taxon>Pseudomonadota</taxon>
        <taxon>Alphaproteobacteria</taxon>
        <taxon>Hyphomicrobiales</taxon>
        <taxon>Rhizobiaceae</taxon>
        <taxon>Rhizobium/Agrobacterium group</taxon>
        <taxon>Pseudorhizobium</taxon>
    </lineage>
</organism>
<reference evidence="3 4" key="1">
    <citation type="submission" date="2024-06" db="EMBL/GenBank/DDBJ databases">
        <title>Genomic Encyclopedia of Type Strains, Phase IV (KMG-IV): sequencing the most valuable type-strain genomes for metagenomic binning, comparative biology and taxonomic classification.</title>
        <authorList>
            <person name="Goeker M."/>
        </authorList>
    </citation>
    <scope>NUCLEOTIDE SEQUENCE [LARGE SCALE GENOMIC DNA]</scope>
    <source>
        <strain evidence="3 4">DSM 105042</strain>
    </source>
</reference>
<keyword evidence="2" id="KW-1133">Transmembrane helix</keyword>
<protein>
    <submittedName>
        <fullName evidence="3">Uncharacterized protein</fullName>
    </submittedName>
</protein>
<keyword evidence="2" id="KW-0472">Membrane</keyword>
<sequence>MREKQLNKRPRTGGAFTFIAVFSAMCLSIVAALLFANDGRRFGELLDVLGMDRQSRQNEQAASRDPALKALTPARPPLLERTTRTQRPHPDFDEADCRSLALLSQTSVPEFRSYVNGGWECSYLLEFPETGLSSSVFIQVRGDVYGAWSNFRIKLNFGSHLSRQNLASVTVGLVDRLAGLGVSNKDALQQALARQRGSPPPWRGWQCDIGKSPSMNGVFT</sequence>
<name>A0ABV2HC20_9HYPH</name>
<dbReference type="InterPro" id="IPR046071">
    <property type="entry name" value="DUF6030"/>
</dbReference>